<proteinExistence type="predicted"/>
<evidence type="ECO:0000313" key="2">
    <source>
        <dbReference type="Proteomes" id="UP001172102"/>
    </source>
</evidence>
<evidence type="ECO:0000313" key="1">
    <source>
        <dbReference type="EMBL" id="KAK0732267.1"/>
    </source>
</evidence>
<name>A0AA40BDJ9_9PEZI</name>
<gene>
    <name evidence="1" type="ORF">B0H67DRAFT_640561</name>
</gene>
<dbReference type="AlphaFoldDB" id="A0AA40BDJ9"/>
<keyword evidence="2" id="KW-1185">Reference proteome</keyword>
<accession>A0AA40BDJ9</accession>
<comment type="caution">
    <text evidence="1">The sequence shown here is derived from an EMBL/GenBank/DDBJ whole genome shotgun (WGS) entry which is preliminary data.</text>
</comment>
<organism evidence="1 2">
    <name type="scientific">Lasiosphaeris hirsuta</name>
    <dbReference type="NCBI Taxonomy" id="260670"/>
    <lineage>
        <taxon>Eukaryota</taxon>
        <taxon>Fungi</taxon>
        <taxon>Dikarya</taxon>
        <taxon>Ascomycota</taxon>
        <taxon>Pezizomycotina</taxon>
        <taxon>Sordariomycetes</taxon>
        <taxon>Sordariomycetidae</taxon>
        <taxon>Sordariales</taxon>
        <taxon>Lasiosphaeriaceae</taxon>
        <taxon>Lasiosphaeris</taxon>
    </lineage>
</organism>
<dbReference type="EMBL" id="JAUKUA010000001">
    <property type="protein sequence ID" value="KAK0732267.1"/>
    <property type="molecule type" value="Genomic_DNA"/>
</dbReference>
<dbReference type="Proteomes" id="UP001172102">
    <property type="component" value="Unassembled WGS sequence"/>
</dbReference>
<sequence length="80" mass="9515">MEEAVERARAQDCKYAILFNNWVPKPCYDEKWITECQDGSWSTCAYENLAQRLTSGAMENRDFYYISLPDHINHCEIMWN</sequence>
<protein>
    <submittedName>
        <fullName evidence="1">Uncharacterized protein</fullName>
    </submittedName>
</protein>
<reference evidence="1" key="1">
    <citation type="submission" date="2023-06" db="EMBL/GenBank/DDBJ databases">
        <title>Genome-scale phylogeny and comparative genomics of the fungal order Sordariales.</title>
        <authorList>
            <consortium name="Lawrence Berkeley National Laboratory"/>
            <person name="Hensen N."/>
            <person name="Bonometti L."/>
            <person name="Westerberg I."/>
            <person name="Brannstrom I.O."/>
            <person name="Guillou S."/>
            <person name="Cros-Aarteil S."/>
            <person name="Calhoun S."/>
            <person name="Haridas S."/>
            <person name="Kuo A."/>
            <person name="Mondo S."/>
            <person name="Pangilinan J."/>
            <person name="Riley R."/>
            <person name="Labutti K."/>
            <person name="Andreopoulos B."/>
            <person name="Lipzen A."/>
            <person name="Chen C."/>
            <person name="Yanf M."/>
            <person name="Daum C."/>
            <person name="Ng V."/>
            <person name="Clum A."/>
            <person name="Steindorff A."/>
            <person name="Ohm R."/>
            <person name="Martin F."/>
            <person name="Silar P."/>
            <person name="Natvig D."/>
            <person name="Lalanne C."/>
            <person name="Gautier V."/>
            <person name="Ament-Velasquez S.L."/>
            <person name="Kruys A."/>
            <person name="Hutchinson M.I."/>
            <person name="Powell A.J."/>
            <person name="Barry K."/>
            <person name="Miller A.N."/>
            <person name="Grigoriev I.V."/>
            <person name="Debuchy R."/>
            <person name="Gladieux P."/>
            <person name="Thoren M.H."/>
            <person name="Johannesson H."/>
        </authorList>
    </citation>
    <scope>NUCLEOTIDE SEQUENCE</scope>
    <source>
        <strain evidence="1">SMH4607-1</strain>
    </source>
</reference>